<dbReference type="eggNOG" id="COG0583">
    <property type="taxonomic scope" value="Bacteria"/>
</dbReference>
<dbReference type="SUPFAM" id="SSF46785">
    <property type="entry name" value="Winged helix' DNA-binding domain"/>
    <property type="match status" value="1"/>
</dbReference>
<proteinExistence type="inferred from homology"/>
<dbReference type="RefSeq" id="WP_023403068.1">
    <property type="nucleotide sequence ID" value="NZ_BAUJ01000008.1"/>
</dbReference>
<dbReference type="PANTHER" id="PTHR30126">
    <property type="entry name" value="HTH-TYPE TRANSCRIPTIONAL REGULATOR"/>
    <property type="match status" value="1"/>
</dbReference>
<gene>
    <name evidence="6" type="ORF">VHA01S_008_00800</name>
</gene>
<dbReference type="Pfam" id="PF03466">
    <property type="entry name" value="LysR_substrate"/>
    <property type="match status" value="1"/>
</dbReference>
<sequence>MHSPITLDALRVLDAIDRKKSFAGAAEALFRVPSAISYTVNKLEEELGVTLYDRSKRKAELTDIGRMILVQGRLILTATETLTNAARQSASGWEVELRIAVDSMLNFHPLYELIEAFQKEHPWIAIKVVEEVFGGTWDALTTDRCDLVIGAPGSTNDTSIATSPIGTLELVFAVAQNHALCNEPQPLSQQVIKNYPALVVADSSRTLQTRSAGLLDGQPRITVPSISKKIEAQLQGLGVGYLPVHRIQQQLQLGQLVALEVQQTDKREGDIHLAWNKNNQGKALAWFVEKIQQFESGRFLS</sequence>
<reference evidence="6 7" key="1">
    <citation type="submission" date="2013-11" db="EMBL/GenBank/DDBJ databases">
        <title>Whole genome shotgun sequence of Vibrio halioticoli NBRC 102217.</title>
        <authorList>
            <person name="Isaki S."/>
            <person name="Kimura A."/>
            <person name="Ohji S."/>
            <person name="Hosoyama A."/>
            <person name="Fujita N."/>
            <person name="Hashimoto M."/>
            <person name="Hosoyama Y."/>
            <person name="Yamazoe A."/>
        </authorList>
    </citation>
    <scope>NUCLEOTIDE SEQUENCE [LARGE SCALE GENOMIC DNA]</scope>
    <source>
        <strain evidence="6 7">NBRC 102217</strain>
    </source>
</reference>
<dbReference type="Proteomes" id="UP000017800">
    <property type="component" value="Unassembled WGS sequence"/>
</dbReference>
<keyword evidence="7" id="KW-1185">Reference proteome</keyword>
<dbReference type="InterPro" id="IPR005119">
    <property type="entry name" value="LysR_subst-bd"/>
</dbReference>
<dbReference type="SUPFAM" id="SSF53850">
    <property type="entry name" value="Periplasmic binding protein-like II"/>
    <property type="match status" value="1"/>
</dbReference>
<feature type="domain" description="HTH lysR-type" evidence="5">
    <location>
        <begin position="5"/>
        <end position="62"/>
    </location>
</feature>
<evidence type="ECO:0000259" key="5">
    <source>
        <dbReference type="PROSITE" id="PS50931"/>
    </source>
</evidence>
<keyword evidence="4" id="KW-0804">Transcription</keyword>
<evidence type="ECO:0000313" key="6">
    <source>
        <dbReference type="EMBL" id="GAD88685.1"/>
    </source>
</evidence>
<comment type="caution">
    <text evidence="6">The sequence shown here is derived from an EMBL/GenBank/DDBJ whole genome shotgun (WGS) entry which is preliminary data.</text>
</comment>
<evidence type="ECO:0000256" key="1">
    <source>
        <dbReference type="ARBA" id="ARBA00009437"/>
    </source>
</evidence>
<organism evidence="6 7">
    <name type="scientific">Vibrio halioticoli NBRC 102217</name>
    <dbReference type="NCBI Taxonomy" id="1219072"/>
    <lineage>
        <taxon>Bacteria</taxon>
        <taxon>Pseudomonadati</taxon>
        <taxon>Pseudomonadota</taxon>
        <taxon>Gammaproteobacteria</taxon>
        <taxon>Vibrionales</taxon>
        <taxon>Vibrionaceae</taxon>
        <taxon>Vibrio</taxon>
    </lineage>
</organism>
<dbReference type="InterPro" id="IPR036388">
    <property type="entry name" value="WH-like_DNA-bd_sf"/>
</dbReference>
<dbReference type="OrthoDB" id="5293066at2"/>
<dbReference type="Gene3D" id="1.10.10.10">
    <property type="entry name" value="Winged helix-like DNA-binding domain superfamily/Winged helix DNA-binding domain"/>
    <property type="match status" value="1"/>
</dbReference>
<comment type="similarity">
    <text evidence="1">Belongs to the LysR transcriptional regulatory family.</text>
</comment>
<dbReference type="Gene3D" id="3.40.190.290">
    <property type="match status" value="1"/>
</dbReference>
<evidence type="ECO:0000256" key="2">
    <source>
        <dbReference type="ARBA" id="ARBA00023015"/>
    </source>
</evidence>
<dbReference type="EMBL" id="BAUJ01000008">
    <property type="protein sequence ID" value="GAD88685.1"/>
    <property type="molecule type" value="Genomic_DNA"/>
</dbReference>
<protein>
    <submittedName>
        <fullName evidence="6">Putative LysR family transcriptional regulator</fullName>
    </submittedName>
</protein>
<dbReference type="GO" id="GO:0003700">
    <property type="term" value="F:DNA-binding transcription factor activity"/>
    <property type="evidence" value="ECO:0007669"/>
    <property type="project" value="InterPro"/>
</dbReference>
<dbReference type="Pfam" id="PF00126">
    <property type="entry name" value="HTH_1"/>
    <property type="match status" value="1"/>
</dbReference>
<keyword evidence="3" id="KW-0238">DNA-binding</keyword>
<dbReference type="InterPro" id="IPR000847">
    <property type="entry name" value="LysR_HTH_N"/>
</dbReference>
<dbReference type="GO" id="GO:0000976">
    <property type="term" value="F:transcription cis-regulatory region binding"/>
    <property type="evidence" value="ECO:0007669"/>
    <property type="project" value="TreeGrafter"/>
</dbReference>
<evidence type="ECO:0000313" key="7">
    <source>
        <dbReference type="Proteomes" id="UP000017800"/>
    </source>
</evidence>
<accession>V5HGX4</accession>
<keyword evidence="2" id="KW-0805">Transcription regulation</keyword>
<name>V5HGX4_9VIBR</name>
<dbReference type="InterPro" id="IPR036390">
    <property type="entry name" value="WH_DNA-bd_sf"/>
</dbReference>
<dbReference type="AlphaFoldDB" id="V5HGX4"/>
<evidence type="ECO:0000256" key="4">
    <source>
        <dbReference type="ARBA" id="ARBA00023163"/>
    </source>
</evidence>
<dbReference type="PROSITE" id="PS50931">
    <property type="entry name" value="HTH_LYSR"/>
    <property type="match status" value="1"/>
</dbReference>
<evidence type="ECO:0000256" key="3">
    <source>
        <dbReference type="ARBA" id="ARBA00023125"/>
    </source>
</evidence>
<dbReference type="PANTHER" id="PTHR30126:SF4">
    <property type="entry name" value="LYSR FAMILY TRANSCRIPTIONAL REGULATOR"/>
    <property type="match status" value="1"/>
</dbReference>